<dbReference type="GO" id="GO:0005739">
    <property type="term" value="C:mitochondrion"/>
    <property type="evidence" value="ECO:0007669"/>
    <property type="project" value="TreeGrafter"/>
</dbReference>
<keyword evidence="7" id="KW-0472">Membrane</keyword>
<dbReference type="EMBL" id="KZ613921">
    <property type="protein sequence ID" value="PMD49260.1"/>
    <property type="molecule type" value="Genomic_DNA"/>
</dbReference>
<evidence type="ECO:0000256" key="2">
    <source>
        <dbReference type="ARBA" id="ARBA00004370"/>
    </source>
</evidence>
<dbReference type="Pfam" id="PF00175">
    <property type="entry name" value="NAD_binding_1"/>
    <property type="match status" value="1"/>
</dbReference>
<dbReference type="AlphaFoldDB" id="A0A2J6SES8"/>
<dbReference type="GO" id="GO:0016491">
    <property type="term" value="F:oxidoreductase activity"/>
    <property type="evidence" value="ECO:0007669"/>
    <property type="project" value="UniProtKB-KW"/>
</dbReference>
<dbReference type="PANTHER" id="PTHR19370">
    <property type="entry name" value="NADH-CYTOCHROME B5 REDUCTASE"/>
    <property type="match status" value="1"/>
</dbReference>
<accession>A0A2J6SES8</accession>
<evidence type="ECO:0000313" key="11">
    <source>
        <dbReference type="EMBL" id="PMD49260.1"/>
    </source>
</evidence>
<dbReference type="GO" id="GO:0016020">
    <property type="term" value="C:membrane"/>
    <property type="evidence" value="ECO:0007669"/>
    <property type="project" value="UniProtKB-SubCell"/>
</dbReference>
<comment type="similarity">
    <text evidence="3">Belongs to the flavoprotein pyridine nucleotide cytochrome reductase family.</text>
</comment>
<feature type="binding site" evidence="8">
    <location>
        <position position="39"/>
    </location>
    <ligand>
        <name>FAD</name>
        <dbReference type="ChEBI" id="CHEBI:57692"/>
    </ligand>
</feature>
<evidence type="ECO:0000256" key="5">
    <source>
        <dbReference type="ARBA" id="ARBA00022827"/>
    </source>
</evidence>
<dbReference type="Pfam" id="PF00970">
    <property type="entry name" value="FAD_binding_6"/>
    <property type="match status" value="1"/>
</dbReference>
<feature type="domain" description="Flavoprotein pyridine nucleotide cytochrome reductase-like FAD-binding" evidence="10">
    <location>
        <begin position="9"/>
        <end position="68"/>
    </location>
</feature>
<dbReference type="STRING" id="1095630.A0A2J6SES8"/>
<evidence type="ECO:0000259" key="10">
    <source>
        <dbReference type="Pfam" id="PF00970"/>
    </source>
</evidence>
<proteinExistence type="inferred from homology"/>
<feature type="domain" description="Oxidoreductase FAD/NAD(P)-binding" evidence="9">
    <location>
        <begin position="81"/>
        <end position="198"/>
    </location>
</feature>
<name>A0A2J6SES8_9HELO</name>
<evidence type="ECO:0000256" key="1">
    <source>
        <dbReference type="ARBA" id="ARBA00001974"/>
    </source>
</evidence>
<reference evidence="11 12" key="1">
    <citation type="submission" date="2016-04" db="EMBL/GenBank/DDBJ databases">
        <title>A degradative enzymes factory behind the ericoid mycorrhizal symbiosis.</title>
        <authorList>
            <consortium name="DOE Joint Genome Institute"/>
            <person name="Martino E."/>
            <person name="Morin E."/>
            <person name="Grelet G."/>
            <person name="Kuo A."/>
            <person name="Kohler A."/>
            <person name="Daghino S."/>
            <person name="Barry K."/>
            <person name="Choi C."/>
            <person name="Cichocki N."/>
            <person name="Clum A."/>
            <person name="Copeland A."/>
            <person name="Hainaut M."/>
            <person name="Haridas S."/>
            <person name="Labutti K."/>
            <person name="Lindquist E."/>
            <person name="Lipzen A."/>
            <person name="Khouja H.-R."/>
            <person name="Murat C."/>
            <person name="Ohm R."/>
            <person name="Olson A."/>
            <person name="Spatafora J."/>
            <person name="Veneault-Fourrey C."/>
            <person name="Henrissat B."/>
            <person name="Grigoriev I."/>
            <person name="Martin F."/>
            <person name="Perotto S."/>
        </authorList>
    </citation>
    <scope>NUCLEOTIDE SEQUENCE [LARGE SCALE GENOMIC DNA]</scope>
    <source>
        <strain evidence="11 12">E</strain>
    </source>
</reference>
<feature type="binding site" evidence="8">
    <location>
        <position position="22"/>
    </location>
    <ligand>
        <name>FAD</name>
        <dbReference type="ChEBI" id="CHEBI:57692"/>
    </ligand>
</feature>
<evidence type="ECO:0000313" key="12">
    <source>
        <dbReference type="Proteomes" id="UP000235371"/>
    </source>
</evidence>
<feature type="binding site" evidence="8">
    <location>
        <position position="48"/>
    </location>
    <ligand>
        <name>FAD</name>
        <dbReference type="ChEBI" id="CHEBI:57692"/>
    </ligand>
</feature>
<comment type="subcellular location">
    <subcellularLocation>
        <location evidence="2">Membrane</location>
    </subcellularLocation>
</comment>
<evidence type="ECO:0000256" key="4">
    <source>
        <dbReference type="ARBA" id="ARBA00022630"/>
    </source>
</evidence>
<dbReference type="PANTHER" id="PTHR19370:SF189">
    <property type="entry name" value="CYTOCHROME C MITOCHONDRIAL IMPORT FACTOR CYC2"/>
    <property type="match status" value="1"/>
</dbReference>
<dbReference type="Gene3D" id="3.40.50.80">
    <property type="entry name" value="Nucleotide-binding domain of ferredoxin-NADP reductase (FNR) module"/>
    <property type="match status" value="1"/>
</dbReference>
<keyword evidence="4 8" id="KW-0285">Flavoprotein</keyword>
<dbReference type="InterPro" id="IPR001433">
    <property type="entry name" value="OxRdtase_FAD/NAD-bd"/>
</dbReference>
<protein>
    <submittedName>
        <fullName evidence="11">Ferredoxin reductase-like protein</fullName>
    </submittedName>
</protein>
<evidence type="ECO:0000256" key="3">
    <source>
        <dbReference type="ARBA" id="ARBA00006105"/>
    </source>
</evidence>
<dbReference type="Proteomes" id="UP000235371">
    <property type="component" value="Unassembled WGS sequence"/>
</dbReference>
<dbReference type="GeneID" id="36593599"/>
<dbReference type="Gene3D" id="2.40.30.10">
    <property type="entry name" value="Translation factors"/>
    <property type="match status" value="1"/>
</dbReference>
<evidence type="ECO:0000259" key="9">
    <source>
        <dbReference type="Pfam" id="PF00175"/>
    </source>
</evidence>
<evidence type="ECO:0000256" key="7">
    <source>
        <dbReference type="ARBA" id="ARBA00023136"/>
    </source>
</evidence>
<dbReference type="InParanoid" id="A0A2J6SES8"/>
<dbReference type="InterPro" id="IPR017938">
    <property type="entry name" value="Riboflavin_synthase-like_b-brl"/>
</dbReference>
<dbReference type="SUPFAM" id="SSF52343">
    <property type="entry name" value="Ferredoxin reductase-like, C-terminal NADP-linked domain"/>
    <property type="match status" value="1"/>
</dbReference>
<dbReference type="CDD" id="cd06183">
    <property type="entry name" value="cyt_b5_reduct_like"/>
    <property type="match status" value="1"/>
</dbReference>
<organism evidence="11 12">
    <name type="scientific">Hyaloscypha bicolor E</name>
    <dbReference type="NCBI Taxonomy" id="1095630"/>
    <lineage>
        <taxon>Eukaryota</taxon>
        <taxon>Fungi</taxon>
        <taxon>Dikarya</taxon>
        <taxon>Ascomycota</taxon>
        <taxon>Pezizomycotina</taxon>
        <taxon>Leotiomycetes</taxon>
        <taxon>Helotiales</taxon>
        <taxon>Hyaloscyphaceae</taxon>
        <taxon>Hyaloscypha</taxon>
        <taxon>Hyaloscypha bicolor</taxon>
    </lineage>
</organism>
<gene>
    <name evidence="11" type="ORF">K444DRAFT_648939</name>
</gene>
<dbReference type="InterPro" id="IPR008333">
    <property type="entry name" value="Cbr1-like_FAD-bd_dom"/>
</dbReference>
<dbReference type="PRINTS" id="PR00406">
    <property type="entry name" value="CYTB5RDTASE"/>
</dbReference>
<dbReference type="OrthoDB" id="432685at2759"/>
<evidence type="ECO:0000256" key="6">
    <source>
        <dbReference type="ARBA" id="ARBA00023002"/>
    </source>
</evidence>
<keyword evidence="6" id="KW-0560">Oxidoreductase</keyword>
<dbReference type="SUPFAM" id="SSF63380">
    <property type="entry name" value="Riboflavin synthase domain-like"/>
    <property type="match status" value="1"/>
</dbReference>
<comment type="cofactor">
    <cofactor evidence="1 8">
        <name>FAD</name>
        <dbReference type="ChEBI" id="CHEBI:57692"/>
    </cofactor>
</comment>
<dbReference type="RefSeq" id="XP_024726164.1">
    <property type="nucleotide sequence ID" value="XM_024885522.1"/>
</dbReference>
<dbReference type="InterPro" id="IPR001834">
    <property type="entry name" value="CBR-like"/>
</dbReference>
<feature type="binding site" evidence="8">
    <location>
        <position position="20"/>
    </location>
    <ligand>
        <name>FAD</name>
        <dbReference type="ChEBI" id="CHEBI:57692"/>
    </ligand>
</feature>
<keyword evidence="5 8" id="KW-0274">FAD</keyword>
<dbReference type="InterPro" id="IPR039261">
    <property type="entry name" value="FNR_nucleotide-bd"/>
</dbReference>
<sequence>MWDKGTWSVEVKQPELQISRSYTPLPPIKPVDYSELRFLIRKEHKGEVSGYLHSMGLNSQMELRGPHPGFDIPENVAEVVFLAGGTGIAPALQAAYTTLERRNAEARVRIVWSNRWRDDCEGGGQLDNMDRKQAGLIVQELEVLQKKHPGQLTVDYFVDEEKTFLNQKKISQLTNTSRRSNFEGTKLLFISGPEGFVNHFAGPKRWEDGREGQGKVAGVIGKMALRDWIIWKL</sequence>
<keyword evidence="12" id="KW-1185">Reference proteome</keyword>
<evidence type="ECO:0000256" key="8">
    <source>
        <dbReference type="PIRSR" id="PIRSR601834-1"/>
    </source>
</evidence>
<feature type="binding site" evidence="8">
    <location>
        <position position="49"/>
    </location>
    <ligand>
        <name>FAD</name>
        <dbReference type="ChEBI" id="CHEBI:57692"/>
    </ligand>
</feature>